<dbReference type="PROSITE" id="PS51186">
    <property type="entry name" value="GNAT"/>
    <property type="match status" value="1"/>
</dbReference>
<dbReference type="NCBIfam" id="NF007338">
    <property type="entry name" value="PRK09831.1"/>
    <property type="match status" value="1"/>
</dbReference>
<dbReference type="CDD" id="cd04301">
    <property type="entry name" value="NAT_SF"/>
    <property type="match status" value="1"/>
</dbReference>
<evidence type="ECO:0000259" key="1">
    <source>
        <dbReference type="PROSITE" id="PS51186"/>
    </source>
</evidence>
<feature type="domain" description="N-acetyltransferase" evidence="1">
    <location>
        <begin position="2"/>
        <end position="149"/>
    </location>
</feature>
<comment type="caution">
    <text evidence="2">The sequence shown here is derived from an EMBL/GenBank/DDBJ whole genome shotgun (WGS) entry which is preliminary data.</text>
</comment>
<dbReference type="RefSeq" id="WP_123755569.1">
    <property type="nucleotide sequence ID" value="NZ_JARXNK020000106.1"/>
</dbReference>
<evidence type="ECO:0000313" key="3">
    <source>
        <dbReference type="Proteomes" id="UP001312893"/>
    </source>
</evidence>
<dbReference type="Proteomes" id="UP001312893">
    <property type="component" value="Unassembled WGS sequence"/>
</dbReference>
<dbReference type="Pfam" id="PF13673">
    <property type="entry name" value="Acetyltransf_10"/>
    <property type="match status" value="1"/>
</dbReference>
<dbReference type="GO" id="GO:0016746">
    <property type="term" value="F:acyltransferase activity"/>
    <property type="evidence" value="ECO:0007669"/>
    <property type="project" value="UniProtKB-KW"/>
</dbReference>
<dbReference type="SUPFAM" id="SSF55729">
    <property type="entry name" value="Acyl-CoA N-acyltransferases (Nat)"/>
    <property type="match status" value="1"/>
</dbReference>
<keyword evidence="3" id="KW-1185">Reference proteome</keyword>
<organism evidence="2 3">
    <name type="scientific">Raoultella lignicola</name>
    <dbReference type="NCBI Taxonomy" id="3040939"/>
    <lineage>
        <taxon>Bacteria</taxon>
        <taxon>Pseudomonadati</taxon>
        <taxon>Pseudomonadota</taxon>
        <taxon>Gammaproteobacteria</taxon>
        <taxon>Enterobacterales</taxon>
        <taxon>Enterobacteriaceae</taxon>
        <taxon>Klebsiella/Raoultella group</taxon>
        <taxon>Raoultella</taxon>
    </lineage>
</organism>
<protein>
    <submittedName>
        <fullName evidence="2">GNAT family N-acetyltransferase</fullName>
        <ecNumber evidence="2">2.3.1.-</ecNumber>
    </submittedName>
</protein>
<dbReference type="PANTHER" id="PTHR43451">
    <property type="entry name" value="ACETYLTRANSFERASE (GNAT) FAMILY PROTEIN"/>
    <property type="match status" value="1"/>
</dbReference>
<dbReference type="Gene3D" id="3.40.630.30">
    <property type="match status" value="1"/>
</dbReference>
<keyword evidence="2" id="KW-0012">Acyltransferase</keyword>
<dbReference type="InterPro" id="IPR016181">
    <property type="entry name" value="Acyl_CoA_acyltransferase"/>
</dbReference>
<gene>
    <name evidence="2" type="ORF">QFI96_021305</name>
</gene>
<dbReference type="InterPro" id="IPR000182">
    <property type="entry name" value="GNAT_dom"/>
</dbReference>
<dbReference type="InterPro" id="IPR052564">
    <property type="entry name" value="N-acetyltrans/Recomb-assoc"/>
</dbReference>
<evidence type="ECO:0000313" key="2">
    <source>
        <dbReference type="EMBL" id="MEL0554225.1"/>
    </source>
</evidence>
<reference evidence="2 3" key="1">
    <citation type="submission" date="2024-04" db="EMBL/GenBank/DDBJ databases">
        <title>Two novel Raoultella species associated with bleeding cankers of broadleaf hosts, Raoultella scottia sp. nov. and Raoultella lignicola sp. nov.</title>
        <authorList>
            <person name="Brady C.L."/>
        </authorList>
    </citation>
    <scope>NUCLEOTIDE SEQUENCE [LARGE SCALE GENOMIC DNA]</scope>
    <source>
        <strain evidence="2 3">TW_WC1a.1</strain>
    </source>
</reference>
<accession>A0ABU9FCS0</accession>
<dbReference type="EMBL" id="JARXNK020000106">
    <property type="protein sequence ID" value="MEL0554225.1"/>
    <property type="molecule type" value="Genomic_DNA"/>
</dbReference>
<name>A0ABU9FCS0_9ENTR</name>
<dbReference type="PANTHER" id="PTHR43451:SF1">
    <property type="entry name" value="ACETYLTRANSFERASE"/>
    <property type="match status" value="1"/>
</dbReference>
<keyword evidence="2" id="KW-0808">Transferase</keyword>
<dbReference type="EC" id="2.3.1.-" evidence="2"/>
<proteinExistence type="predicted"/>
<sequence length="151" mass="17158">MLTIRLYQENDFAALCALFLRAIQQTASEDYSPPQIAAWAQVDEARWRQKMAQSQVWVALLDQQPVGFITAVDHYIDLLFVSPDHSRQGIASRLLETLSAQIPSGTLTVEASITAKPFFERHGFRVVEQQHVEVRGETLINYRMEKVRSPG</sequence>